<dbReference type="VEuPathDB" id="TriTrypDB:TvY486_1102550"/>
<evidence type="ECO:0000256" key="6">
    <source>
        <dbReference type="ARBA" id="ARBA00052755"/>
    </source>
</evidence>
<reference evidence="10" key="1">
    <citation type="journal article" date="2012" name="Proc. Natl. Acad. Sci. U.S.A.">
        <title>Antigenic diversity is generated by distinct evolutionary mechanisms in African trypanosome species.</title>
        <authorList>
            <person name="Jackson A.P."/>
            <person name="Berry A."/>
            <person name="Aslett M."/>
            <person name="Allison H.C."/>
            <person name="Burton P."/>
            <person name="Vavrova-Anderson J."/>
            <person name="Brown R."/>
            <person name="Browne H."/>
            <person name="Corton N."/>
            <person name="Hauser H."/>
            <person name="Gamble J."/>
            <person name="Gilderthorp R."/>
            <person name="Marcello L."/>
            <person name="McQuillan J."/>
            <person name="Otto T.D."/>
            <person name="Quail M.A."/>
            <person name="Sanders M.J."/>
            <person name="van Tonder A."/>
            <person name="Ginger M.L."/>
            <person name="Field M.C."/>
            <person name="Barry J.D."/>
            <person name="Hertz-Fowler C."/>
            <person name="Berriman M."/>
        </authorList>
    </citation>
    <scope>NUCLEOTIDE SEQUENCE</scope>
    <source>
        <strain evidence="10">Y486</strain>
    </source>
</reference>
<dbReference type="GO" id="GO:0046914">
    <property type="term" value="F:transition metal ion binding"/>
    <property type="evidence" value="ECO:0007669"/>
    <property type="project" value="UniProtKB-ARBA"/>
</dbReference>
<dbReference type="PANTHER" id="PTHR34217:SF1">
    <property type="entry name" value="CARBOXYPEPTIDASE 1"/>
    <property type="match status" value="1"/>
</dbReference>
<dbReference type="Pfam" id="PF02074">
    <property type="entry name" value="Peptidase_M32"/>
    <property type="match status" value="1"/>
</dbReference>
<keyword evidence="1 10" id="KW-0121">Carboxypeptidase</keyword>
<keyword evidence="5" id="KW-0482">Metalloprotease</keyword>
<evidence type="ECO:0000256" key="4">
    <source>
        <dbReference type="ARBA" id="ARBA00022801"/>
    </source>
</evidence>
<comment type="similarity">
    <text evidence="7">Belongs to the peptidase M32 family.</text>
</comment>
<organism evidence="10">
    <name type="scientific">Trypanosoma vivax (strain Y486)</name>
    <dbReference type="NCBI Taxonomy" id="1055687"/>
    <lineage>
        <taxon>Eukaryota</taxon>
        <taxon>Discoba</taxon>
        <taxon>Euglenozoa</taxon>
        <taxon>Kinetoplastea</taxon>
        <taxon>Metakinetoplastina</taxon>
        <taxon>Trypanosomatida</taxon>
        <taxon>Trypanosomatidae</taxon>
        <taxon>Trypanosoma</taxon>
        <taxon>Duttonella</taxon>
    </lineage>
</organism>
<keyword evidence="2" id="KW-0645">Protease</keyword>
<evidence type="ECO:0000256" key="1">
    <source>
        <dbReference type="ARBA" id="ARBA00022645"/>
    </source>
</evidence>
<dbReference type="InterPro" id="IPR001333">
    <property type="entry name" value="Peptidase_M32_Taq"/>
</dbReference>
<evidence type="ECO:0000256" key="7">
    <source>
        <dbReference type="ARBA" id="ARBA00061580"/>
    </source>
</evidence>
<evidence type="ECO:0000256" key="3">
    <source>
        <dbReference type="ARBA" id="ARBA00022723"/>
    </source>
</evidence>
<dbReference type="PRINTS" id="PR00998">
    <property type="entry name" value="CRBOXYPTASET"/>
</dbReference>
<proteinExistence type="inferred from homology"/>
<accession>G0UAD7</accession>
<dbReference type="FunFam" id="1.10.1370.30:FF:000003">
    <property type="entry name" value="Thermostable carboxypeptidase 1"/>
    <property type="match status" value="1"/>
</dbReference>
<dbReference type="Gene3D" id="1.10.1370.30">
    <property type="match status" value="1"/>
</dbReference>
<dbReference type="AlphaFoldDB" id="G0UAD7"/>
<evidence type="ECO:0000256" key="2">
    <source>
        <dbReference type="ARBA" id="ARBA00022670"/>
    </source>
</evidence>
<dbReference type="EC" id="3.4.17.19" evidence="8"/>
<comment type="catalytic activity">
    <reaction evidence="6">
        <text>Release of a C-terminal amino acid with broad specificity, except for -Pro.</text>
        <dbReference type="EC" id="3.4.17.19"/>
    </reaction>
</comment>
<keyword evidence="4 10" id="KW-0378">Hydrolase</keyword>
<feature type="active site" description="Proton donor/acceptor" evidence="9">
    <location>
        <position position="266"/>
    </location>
</feature>
<dbReference type="EMBL" id="HE573027">
    <property type="protein sequence ID" value="CCC52770.1"/>
    <property type="molecule type" value="Genomic_DNA"/>
</dbReference>
<keyword evidence="3" id="KW-0479">Metal-binding</keyword>
<name>G0UAD7_TRYVY</name>
<gene>
    <name evidence="10" type="ORF">TVY486_1102550</name>
</gene>
<dbReference type="PIRSF" id="PIRSF006615">
    <property type="entry name" value="Zn_crbxpep_Taq"/>
    <property type="match status" value="1"/>
</dbReference>
<evidence type="ECO:0000256" key="5">
    <source>
        <dbReference type="ARBA" id="ARBA00023049"/>
    </source>
</evidence>
<evidence type="ECO:0000256" key="9">
    <source>
        <dbReference type="PIRSR" id="PIRSR006615-2"/>
    </source>
</evidence>
<dbReference type="CDD" id="cd06460">
    <property type="entry name" value="M32_Taq"/>
    <property type="match status" value="1"/>
</dbReference>
<evidence type="ECO:0000256" key="8">
    <source>
        <dbReference type="ARBA" id="ARBA00066553"/>
    </source>
</evidence>
<evidence type="ECO:0000313" key="10">
    <source>
        <dbReference type="EMBL" id="CCC52770.1"/>
    </source>
</evidence>
<dbReference type="PANTHER" id="PTHR34217">
    <property type="entry name" value="METAL-DEPENDENT CARBOXYPEPTIDASE"/>
    <property type="match status" value="1"/>
</dbReference>
<dbReference type="MEROPS" id="M32.003"/>
<dbReference type="PROSITE" id="PS52034">
    <property type="entry name" value="PEPTIDASE_M32"/>
    <property type="match status" value="1"/>
</dbReference>
<dbReference type="GO" id="GO:0004181">
    <property type="term" value="F:metallocarboxypeptidase activity"/>
    <property type="evidence" value="ECO:0007669"/>
    <property type="project" value="InterPro"/>
</dbReference>
<protein>
    <recommendedName>
        <fullName evidence="8">carboxypeptidase Taq</fullName>
        <ecNumber evidence="8">3.4.17.19</ecNumber>
    </recommendedName>
</protein>
<dbReference type="GO" id="GO:0006508">
    <property type="term" value="P:proteolysis"/>
    <property type="evidence" value="ECO:0007669"/>
    <property type="project" value="UniProtKB-KW"/>
</dbReference>
<sequence>MKPYCELEKIFTKLYRYQHLVNLAGWDARTMMPAGAVEARSAALAELEAHMHDVITDLKVRTLIEDAEKNTGELEALQRANLREMKRNWALSNSLPESFVKRKTMLTSRAEQLWRTCRRENNFTGILPTFKELVDLYREEGRLRAGTSGKHPYEALVDVYEPGMTLERLDYIFGNVKSWLPDLLKEVLAKRAEQALVATPLSGPFPIAMQEALCHECMNIWNFDFDGGRLDVSCHPFCGNVKEDVRITTNYRESDFGTSLMGVIHETGHAKYEQNCGPCGFETQPVHNARSLGVHESQSLFAEMQIGRSKAFMEFLAPQLVRYFGDQPGFTPANLQRILQDVKPGFIRIKADELCYPLHVILRYEIERDLIDEKIEPDDVPRVWNEKMKSYLGLETLGNDKEGCLQDIHWYSGLFGYFPTYSLGAMLAAQVIHCVRRDLGENVRDVCIRCGNLEKILAKQNEKIWQHGSALLTDELIQQATGEPLNPKYYRQHLERRYRDDLD</sequence>
<dbReference type="SUPFAM" id="SSF55486">
    <property type="entry name" value="Metalloproteases ('zincins'), catalytic domain"/>
    <property type="match status" value="1"/>
</dbReference>